<dbReference type="PANTHER" id="PTHR43152">
    <property type="entry name" value="UVRABC SYSTEM PROTEIN A"/>
    <property type="match status" value="1"/>
</dbReference>
<keyword evidence="7" id="KW-0228">DNA excision</keyword>
<evidence type="ECO:0000256" key="6">
    <source>
        <dbReference type="ARBA" id="ARBA00022763"/>
    </source>
</evidence>
<keyword evidence="11" id="KW-0267">Excision nuclease</keyword>
<evidence type="ECO:0000256" key="7">
    <source>
        <dbReference type="ARBA" id="ARBA00022769"/>
    </source>
</evidence>
<keyword evidence="13" id="KW-0234">DNA repair</keyword>
<evidence type="ECO:0000256" key="16">
    <source>
        <dbReference type="ARBA" id="ARBA00042156"/>
    </source>
</evidence>
<accession>A0A538U2X7</accession>
<keyword evidence="12" id="KW-0238">DNA-binding</keyword>
<dbReference type="InterPro" id="IPR041552">
    <property type="entry name" value="UvrA_DNA-bd"/>
</dbReference>
<comment type="subcellular location">
    <subcellularLocation>
        <location evidence="1">Cytoplasm</location>
    </subcellularLocation>
</comment>
<keyword evidence="6" id="KW-0227">DNA damage</keyword>
<evidence type="ECO:0000313" key="19">
    <source>
        <dbReference type="EMBL" id="TMQ70254.1"/>
    </source>
</evidence>
<keyword evidence="2" id="KW-0963">Cytoplasm</keyword>
<dbReference type="Pfam" id="PF17755">
    <property type="entry name" value="UvrA_DNA-bind"/>
    <property type="match status" value="1"/>
</dbReference>
<dbReference type="EMBL" id="VBPA01000222">
    <property type="protein sequence ID" value="TMQ70254.1"/>
    <property type="molecule type" value="Genomic_DNA"/>
</dbReference>
<evidence type="ECO:0000256" key="10">
    <source>
        <dbReference type="ARBA" id="ARBA00022840"/>
    </source>
</evidence>
<dbReference type="AlphaFoldDB" id="A0A538U2X7"/>
<evidence type="ECO:0000256" key="1">
    <source>
        <dbReference type="ARBA" id="ARBA00004496"/>
    </source>
</evidence>
<dbReference type="InterPro" id="IPR004602">
    <property type="entry name" value="UvrA"/>
</dbReference>
<dbReference type="SUPFAM" id="SSF52540">
    <property type="entry name" value="P-loop containing nucleoside triphosphate hydrolases"/>
    <property type="match status" value="2"/>
</dbReference>
<dbReference type="PANTHER" id="PTHR43152:SF3">
    <property type="entry name" value="UVRABC SYSTEM PROTEIN A"/>
    <property type="match status" value="1"/>
</dbReference>
<dbReference type="GO" id="GO:0005737">
    <property type="term" value="C:cytoplasm"/>
    <property type="evidence" value="ECO:0007669"/>
    <property type="project" value="UniProtKB-SubCell"/>
</dbReference>
<sequence length="968" mass="105868">MGRWIGPNGPRAARPGTTGTRAPACYRERLVSSHPSAPTTIAVRGARQHNLKNLSLDLPRGRLTVITGVSGSGKSSLAFDTLYAEGQRRYVESVSTYAKQFLDRLPRPDVDAIHGLTPAVAIQQVASARSARSTVGTTTEIYDYLRLLFARLGLVHCGRCGQIVTADDPQRIAREAESWSEGEPVLVLAPIALSPRLPWAEQAGHLLRAGYTRAWIRDRLVALDPLPKLPSRSREVWIVIDRFTWRAAEGQRLVDSCEQGFRRGEGRLFLRRGEGPIERRSERWECASCGTPSVQPEPVLFSFNSPMGACPMCRGFGNVLTFTIDRIVPDPGKTLRQGALRPWAGSWRRIFWPRLQKLAQERGIPLDVPWNDLAAAHRRLLLEGGEGFRGAIPFLERLQSKSYKVGNRFVVKRYQTAVPCAACGGARLRPEALRVTLDGRTIAQVSALSVRDLAVFVDGLRFTQREREIAGPVLVEIQSRLAFLLRVELGYLSLDRLTRTLSGGEAQRIELANALGANLADTLYVLDEPTVGLHPRDSDRLAELLRELAARGNTLVVVEHEPLLMRAADHLIDLGPGAGELGGHVLYDGPAGAALDSLETDTALYLRGAKQVERRPASGPIESFLVVEGATQHNLKDVTARIPLARLTAVTGVSGSGKSSLVEDVLYRAACRRLGGANDEPVGAHRAVRGLERLDRVVLVDQSPIGKTPRSCPVTYLGAYAALRRIYASQSMALARGLSDGAFSFNTAGGRCETCEGAGWVTVEMYFLADLLVPCETCGGARFRRDVLEVHYRGIDIREALDLTVDQAFVHFGREPRFTRQLQVLRRVGLGYLKLGQPANQLSGGEAQRLKIARELSEKGSGRTLYLLDEPTVGLHFADVQRLLEVLDDLTARGDTVVVVEHNLDVIRNCDWIVDLGPEGGEGGGQLLAEGPPEAIIACASSWTGRFLRSEGAARAERVAETPQRARG</sequence>
<evidence type="ECO:0000256" key="14">
    <source>
        <dbReference type="ARBA" id="ARBA00038000"/>
    </source>
</evidence>
<evidence type="ECO:0000256" key="2">
    <source>
        <dbReference type="ARBA" id="ARBA00022490"/>
    </source>
</evidence>
<comment type="similarity">
    <text evidence="14">Belongs to the ABC transporter superfamily. UvrA family.</text>
</comment>
<evidence type="ECO:0000256" key="3">
    <source>
        <dbReference type="ARBA" id="ARBA00022723"/>
    </source>
</evidence>
<dbReference type="Proteomes" id="UP000319836">
    <property type="component" value="Unassembled WGS sequence"/>
</dbReference>
<feature type="domain" description="ABC transporter" evidence="18">
    <location>
        <begin position="335"/>
        <end position="601"/>
    </location>
</feature>
<evidence type="ECO:0000256" key="11">
    <source>
        <dbReference type="ARBA" id="ARBA00022881"/>
    </source>
</evidence>
<protein>
    <recommendedName>
        <fullName evidence="15">UvrABC system protein A</fullName>
    </recommendedName>
    <alternativeName>
        <fullName evidence="16">Excinuclease ABC subunit A</fullName>
    </alternativeName>
</protein>
<reference evidence="19 20" key="1">
    <citation type="journal article" date="2019" name="Nat. Microbiol.">
        <title>Mediterranean grassland soil C-N compound turnover is dependent on rainfall and depth, and is mediated by genomically divergent microorganisms.</title>
        <authorList>
            <person name="Diamond S."/>
            <person name="Andeer P.F."/>
            <person name="Li Z."/>
            <person name="Crits-Christoph A."/>
            <person name="Burstein D."/>
            <person name="Anantharaman K."/>
            <person name="Lane K.R."/>
            <person name="Thomas B.C."/>
            <person name="Pan C."/>
            <person name="Northen T.R."/>
            <person name="Banfield J.F."/>
        </authorList>
    </citation>
    <scope>NUCLEOTIDE SEQUENCE [LARGE SCALE GENOMIC DNA]</scope>
    <source>
        <strain evidence="19">WS_10</strain>
    </source>
</reference>
<keyword evidence="3" id="KW-0479">Metal-binding</keyword>
<dbReference type="InterPro" id="IPR017871">
    <property type="entry name" value="ABC_transporter-like_CS"/>
</dbReference>
<evidence type="ECO:0000259" key="18">
    <source>
        <dbReference type="PROSITE" id="PS50893"/>
    </source>
</evidence>
<dbReference type="InterPro" id="IPR041102">
    <property type="entry name" value="UvrA_inter"/>
</dbReference>
<keyword evidence="4" id="KW-0677">Repeat</keyword>
<dbReference type="NCBIfam" id="TIGR00630">
    <property type="entry name" value="uvra"/>
    <property type="match status" value="1"/>
</dbReference>
<evidence type="ECO:0000313" key="20">
    <source>
        <dbReference type="Proteomes" id="UP000319836"/>
    </source>
</evidence>
<evidence type="ECO:0000256" key="13">
    <source>
        <dbReference type="ARBA" id="ARBA00023204"/>
    </source>
</evidence>
<organism evidence="19 20">
    <name type="scientific">Eiseniibacteriota bacterium</name>
    <dbReference type="NCBI Taxonomy" id="2212470"/>
    <lineage>
        <taxon>Bacteria</taxon>
        <taxon>Candidatus Eiseniibacteriota</taxon>
    </lineage>
</organism>
<dbReference type="PROSITE" id="PS50893">
    <property type="entry name" value="ABC_TRANSPORTER_2"/>
    <property type="match status" value="2"/>
</dbReference>
<dbReference type="GO" id="GO:0008270">
    <property type="term" value="F:zinc ion binding"/>
    <property type="evidence" value="ECO:0007669"/>
    <property type="project" value="UniProtKB-KW"/>
</dbReference>
<evidence type="ECO:0000256" key="9">
    <source>
        <dbReference type="ARBA" id="ARBA00022833"/>
    </source>
</evidence>
<dbReference type="Gene3D" id="3.30.190.20">
    <property type="match status" value="1"/>
</dbReference>
<keyword evidence="5" id="KW-0547">Nucleotide-binding</keyword>
<dbReference type="GO" id="GO:0005524">
    <property type="term" value="F:ATP binding"/>
    <property type="evidence" value="ECO:0007669"/>
    <property type="project" value="UniProtKB-KW"/>
</dbReference>
<evidence type="ECO:0000256" key="4">
    <source>
        <dbReference type="ARBA" id="ARBA00022737"/>
    </source>
</evidence>
<dbReference type="Gene3D" id="3.40.50.300">
    <property type="entry name" value="P-loop containing nucleotide triphosphate hydrolases"/>
    <property type="match status" value="3"/>
</dbReference>
<evidence type="ECO:0000256" key="17">
    <source>
        <dbReference type="SAM" id="MobiDB-lite"/>
    </source>
</evidence>
<proteinExistence type="inferred from homology"/>
<feature type="domain" description="ABC transporter" evidence="18">
    <location>
        <begin position="619"/>
        <end position="941"/>
    </location>
</feature>
<dbReference type="InterPro" id="IPR003439">
    <property type="entry name" value="ABC_transporter-like_ATP-bd"/>
</dbReference>
<dbReference type="InterPro" id="IPR003593">
    <property type="entry name" value="AAA+_ATPase"/>
</dbReference>
<dbReference type="GO" id="GO:0003677">
    <property type="term" value="F:DNA binding"/>
    <property type="evidence" value="ECO:0007669"/>
    <property type="project" value="UniProtKB-KW"/>
</dbReference>
<dbReference type="SMART" id="SM00382">
    <property type="entry name" value="AAA"/>
    <property type="match status" value="2"/>
</dbReference>
<evidence type="ECO:0000256" key="12">
    <source>
        <dbReference type="ARBA" id="ARBA00023125"/>
    </source>
</evidence>
<evidence type="ECO:0000256" key="8">
    <source>
        <dbReference type="ARBA" id="ARBA00022771"/>
    </source>
</evidence>
<evidence type="ECO:0000256" key="5">
    <source>
        <dbReference type="ARBA" id="ARBA00022741"/>
    </source>
</evidence>
<dbReference type="GO" id="GO:0009380">
    <property type="term" value="C:excinuclease repair complex"/>
    <property type="evidence" value="ECO:0007669"/>
    <property type="project" value="InterPro"/>
</dbReference>
<keyword evidence="10" id="KW-0067">ATP-binding</keyword>
<dbReference type="InterPro" id="IPR027417">
    <property type="entry name" value="P-loop_NTPase"/>
</dbReference>
<comment type="caution">
    <text evidence="19">The sequence shown here is derived from an EMBL/GenBank/DDBJ whole genome shotgun (WGS) entry which is preliminary data.</text>
</comment>
<dbReference type="GO" id="GO:0006289">
    <property type="term" value="P:nucleotide-excision repair"/>
    <property type="evidence" value="ECO:0007669"/>
    <property type="project" value="InterPro"/>
</dbReference>
<name>A0A538U2X7_UNCEI</name>
<dbReference type="GO" id="GO:0004518">
    <property type="term" value="F:nuclease activity"/>
    <property type="evidence" value="ECO:0007669"/>
    <property type="project" value="UniProtKB-KW"/>
</dbReference>
<dbReference type="PROSITE" id="PS00211">
    <property type="entry name" value="ABC_TRANSPORTER_1"/>
    <property type="match status" value="2"/>
</dbReference>
<feature type="region of interest" description="Disordered" evidence="17">
    <location>
        <begin position="1"/>
        <end position="21"/>
    </location>
</feature>
<gene>
    <name evidence="19" type="primary">uvrA</name>
    <name evidence="19" type="ORF">E6K80_09075</name>
</gene>
<evidence type="ECO:0000256" key="15">
    <source>
        <dbReference type="ARBA" id="ARBA00039316"/>
    </source>
</evidence>
<dbReference type="Pfam" id="PF17760">
    <property type="entry name" value="UvrA_inter"/>
    <property type="match status" value="1"/>
</dbReference>
<keyword evidence="8" id="KW-0863">Zinc-finger</keyword>
<keyword evidence="9" id="KW-0862">Zinc</keyword>
<dbReference type="Pfam" id="PF00005">
    <property type="entry name" value="ABC_tran"/>
    <property type="match status" value="1"/>
</dbReference>
<dbReference type="Gene3D" id="1.20.1580.10">
    <property type="entry name" value="ABC transporter ATPase like domain"/>
    <property type="match status" value="2"/>
</dbReference>
<dbReference type="GO" id="GO:0016887">
    <property type="term" value="F:ATP hydrolysis activity"/>
    <property type="evidence" value="ECO:0007669"/>
    <property type="project" value="InterPro"/>
</dbReference>